<feature type="transmembrane region" description="Helical" evidence="1">
    <location>
        <begin position="26"/>
        <end position="49"/>
    </location>
</feature>
<keyword evidence="1" id="KW-1133">Transmembrane helix</keyword>
<proteinExistence type="predicted"/>
<gene>
    <name evidence="2" type="ORF">UFOPK3774_00506</name>
</gene>
<dbReference type="EMBL" id="CAFBNG010000072">
    <property type="protein sequence ID" value="CAB4938762.1"/>
    <property type="molecule type" value="Genomic_DNA"/>
</dbReference>
<reference evidence="2" key="1">
    <citation type="submission" date="2020-05" db="EMBL/GenBank/DDBJ databases">
        <authorList>
            <person name="Chiriac C."/>
            <person name="Salcher M."/>
            <person name="Ghai R."/>
            <person name="Kavagutti S V."/>
        </authorList>
    </citation>
    <scope>NUCLEOTIDE SEQUENCE</scope>
</reference>
<dbReference type="AlphaFoldDB" id="A0A6J7J8N9"/>
<name>A0A6J7J8N9_9ZZZZ</name>
<accession>A0A6J7J8N9</accession>
<protein>
    <submittedName>
        <fullName evidence="2">Unannotated protein</fullName>
    </submittedName>
</protein>
<organism evidence="2">
    <name type="scientific">freshwater metagenome</name>
    <dbReference type="NCBI Taxonomy" id="449393"/>
    <lineage>
        <taxon>unclassified sequences</taxon>
        <taxon>metagenomes</taxon>
        <taxon>ecological metagenomes</taxon>
    </lineage>
</organism>
<keyword evidence="1" id="KW-0472">Membrane</keyword>
<sequence>MAPPGIPNITSTPDASRLFTNAVAPFIAVPFAVGTCAVVIVFLLPFLVLQFF</sequence>
<evidence type="ECO:0000256" key="1">
    <source>
        <dbReference type="SAM" id="Phobius"/>
    </source>
</evidence>
<keyword evidence="1" id="KW-0812">Transmembrane</keyword>
<evidence type="ECO:0000313" key="2">
    <source>
        <dbReference type="EMBL" id="CAB4938762.1"/>
    </source>
</evidence>